<dbReference type="HOGENOM" id="CLU_3102612_0_0_6"/>
<organism evidence="1 2">
    <name type="scientific">Providencia stuartii (strain MRSN 2154)</name>
    <dbReference type="NCBI Taxonomy" id="1157951"/>
    <lineage>
        <taxon>Bacteria</taxon>
        <taxon>Pseudomonadati</taxon>
        <taxon>Pseudomonadota</taxon>
        <taxon>Gammaproteobacteria</taxon>
        <taxon>Enterobacterales</taxon>
        <taxon>Morganellaceae</taxon>
        <taxon>Providencia</taxon>
    </lineage>
</organism>
<evidence type="ECO:0000313" key="2">
    <source>
        <dbReference type="Proteomes" id="UP000005012"/>
    </source>
</evidence>
<evidence type="ECO:0000313" key="1">
    <source>
        <dbReference type="EMBL" id="AFH92626.1"/>
    </source>
</evidence>
<dbReference type="Proteomes" id="UP000005012">
    <property type="component" value="Chromosome"/>
</dbReference>
<dbReference type="EMBL" id="CP003488">
    <property type="protein sequence ID" value="AFH92626.1"/>
    <property type="molecule type" value="Genomic_DNA"/>
</dbReference>
<dbReference type="PATRIC" id="fig|1157951.4.peg.733"/>
<accession>A0A140NKB6</accession>
<dbReference type="AlphaFoldDB" id="A0A140NKB6"/>
<sequence length="51" mass="5764">MGEGNTFLTNEQIGDELILRSPNSDDCIVKYTVPEHFSSELLYEEVDAICQ</sequence>
<reference evidence="1 2" key="1">
    <citation type="journal article" date="2012" name="J. Bacteriol.">
        <title>Complete Genome Sequence of Providencia stuartii Clinical Isolate MRSN 2154.</title>
        <authorList>
            <person name="Clifford R.J."/>
            <person name="Hang J."/>
            <person name="Riley M.C."/>
            <person name="Onmus-Leone F."/>
            <person name="Kuschner R.A."/>
            <person name="Lesho E.P."/>
            <person name="Waterman P.E."/>
        </authorList>
    </citation>
    <scope>NUCLEOTIDE SEQUENCE [LARGE SCALE GENOMIC DNA]</scope>
    <source>
        <strain evidence="1 2">MRSN 2154</strain>
    </source>
</reference>
<dbReference type="KEGG" id="psi:S70_03715"/>
<gene>
    <name evidence="1" type="ordered locus">S70_03715</name>
</gene>
<name>A0A140NKB6_PROSM</name>
<protein>
    <submittedName>
        <fullName evidence="1">Fimbrial usher protein</fullName>
    </submittedName>
</protein>
<reference evidence="2" key="2">
    <citation type="submission" date="2012-04" db="EMBL/GenBank/DDBJ databases">
        <title>Complete genome sequence of Providencia stuartii clinical isolate MRSN 2154.</title>
        <authorList>
            <person name="Clifford R.J."/>
            <person name="Hang J."/>
            <person name="Riley M.C."/>
            <person name="Onmus-Leone F."/>
            <person name="Kuschner R.A."/>
            <person name="Lesho E.P."/>
            <person name="Waterman P.E."/>
        </authorList>
    </citation>
    <scope>NUCLEOTIDE SEQUENCE [LARGE SCALE GENOMIC DNA]</scope>
    <source>
        <strain evidence="2">MRSN 2154</strain>
    </source>
</reference>
<proteinExistence type="predicted"/>